<comment type="similarity">
    <text evidence="2 6">Belongs to the FPP/GGPP synthase family.</text>
</comment>
<sequence length="324" mass="36536">MYVNDILSMIEKQRDEVEKELLLNLDSDVQMVNEVASYVFESGGKRLRPVFLILSSLLCGYDGYRTAALSGVVEYIHTATLLHDDVIDGAMYRRGRKSANTVFGNDITVLCGDFLYSRAFMNLVKDGNPEIQMTLAVAARTMSEGEVFQLIKTADIKITMDDYLKIINSKTAILFSSCCEIGALLGGQSVDKRAALRDFGRNLGIAFQMSDDILDYLGDEAKTGKKPGTDLKEGKITLPVIVLLENAAEEEKVKVREIIVNENSDEENLNYIIDLMKKYDVKRKSEEILDRYSAKAKENLKLFPENKYREALESLADYMIKREK</sequence>
<dbReference type="GO" id="GO:0008299">
    <property type="term" value="P:isoprenoid biosynthetic process"/>
    <property type="evidence" value="ECO:0007669"/>
    <property type="project" value="InterPro"/>
</dbReference>
<dbReference type="InterPro" id="IPR000092">
    <property type="entry name" value="Polyprenyl_synt"/>
</dbReference>
<dbReference type="SFLD" id="SFLDS00005">
    <property type="entry name" value="Isoprenoid_Synthase_Type_I"/>
    <property type="match status" value="1"/>
</dbReference>
<comment type="cofactor">
    <cofactor evidence="1">
        <name>Mg(2+)</name>
        <dbReference type="ChEBI" id="CHEBI:18420"/>
    </cofactor>
</comment>
<dbReference type="PROSITE" id="PS00444">
    <property type="entry name" value="POLYPRENYL_SYNTHASE_2"/>
    <property type="match status" value="1"/>
</dbReference>
<evidence type="ECO:0000313" key="7">
    <source>
        <dbReference type="EMBL" id="QAR33355.1"/>
    </source>
</evidence>
<keyword evidence="4" id="KW-0479">Metal-binding</keyword>
<keyword evidence="8" id="KW-1185">Reference proteome</keyword>
<gene>
    <name evidence="7" type="ORF">EP073_08055</name>
</gene>
<dbReference type="Gene3D" id="1.10.600.10">
    <property type="entry name" value="Farnesyl Diphosphate Synthase"/>
    <property type="match status" value="1"/>
</dbReference>
<evidence type="ECO:0000256" key="2">
    <source>
        <dbReference type="ARBA" id="ARBA00006706"/>
    </source>
</evidence>
<reference evidence="7 8" key="1">
    <citation type="submission" date="2019-01" db="EMBL/GenBank/DDBJ databases">
        <title>Geovibrio thiophilus DSM 11263, complete genome.</title>
        <authorList>
            <person name="Spring S."/>
            <person name="Bunk B."/>
            <person name="Sproer C."/>
        </authorList>
    </citation>
    <scope>NUCLEOTIDE SEQUENCE [LARGE SCALE GENOMIC DNA]</scope>
    <source>
        <strain evidence="7 8">DSM 11263</strain>
    </source>
</reference>
<dbReference type="AlphaFoldDB" id="A0A3R5XXT6"/>
<proteinExistence type="inferred from homology"/>
<organism evidence="7 8">
    <name type="scientific">Geovibrio thiophilus</name>
    <dbReference type="NCBI Taxonomy" id="139438"/>
    <lineage>
        <taxon>Bacteria</taxon>
        <taxon>Pseudomonadati</taxon>
        <taxon>Deferribacterota</taxon>
        <taxon>Deferribacteres</taxon>
        <taxon>Deferribacterales</taxon>
        <taxon>Geovibrionaceae</taxon>
        <taxon>Geovibrio</taxon>
    </lineage>
</organism>
<name>A0A3R5XXT6_9BACT</name>
<dbReference type="Proteomes" id="UP000287502">
    <property type="component" value="Chromosome"/>
</dbReference>
<dbReference type="EMBL" id="CP035108">
    <property type="protein sequence ID" value="QAR33355.1"/>
    <property type="molecule type" value="Genomic_DNA"/>
</dbReference>
<evidence type="ECO:0000313" key="8">
    <source>
        <dbReference type="Proteomes" id="UP000287502"/>
    </source>
</evidence>
<evidence type="ECO:0000256" key="4">
    <source>
        <dbReference type="ARBA" id="ARBA00022723"/>
    </source>
</evidence>
<dbReference type="InterPro" id="IPR008949">
    <property type="entry name" value="Isoprenoid_synthase_dom_sf"/>
</dbReference>
<keyword evidence="3 6" id="KW-0808">Transferase</keyword>
<evidence type="ECO:0000256" key="5">
    <source>
        <dbReference type="ARBA" id="ARBA00022842"/>
    </source>
</evidence>
<dbReference type="RefSeq" id="WP_128466641.1">
    <property type="nucleotide sequence ID" value="NZ_CP035108.1"/>
</dbReference>
<dbReference type="PANTHER" id="PTHR12001">
    <property type="entry name" value="GERANYLGERANYL PYROPHOSPHATE SYNTHASE"/>
    <property type="match status" value="1"/>
</dbReference>
<dbReference type="InterPro" id="IPR033749">
    <property type="entry name" value="Polyprenyl_synt_CS"/>
</dbReference>
<dbReference type="OrthoDB" id="9805316at2"/>
<keyword evidence="5" id="KW-0460">Magnesium</keyword>
<dbReference type="Pfam" id="PF00348">
    <property type="entry name" value="polyprenyl_synt"/>
    <property type="match status" value="1"/>
</dbReference>
<dbReference type="PANTHER" id="PTHR12001:SF69">
    <property type="entry name" value="ALL TRANS-POLYPRENYL-DIPHOSPHATE SYNTHASE PDSS1"/>
    <property type="match status" value="1"/>
</dbReference>
<dbReference type="GO" id="GO:0004659">
    <property type="term" value="F:prenyltransferase activity"/>
    <property type="evidence" value="ECO:0007669"/>
    <property type="project" value="InterPro"/>
</dbReference>
<protein>
    <submittedName>
        <fullName evidence="7">Polyprenyl synthetase family protein</fullName>
    </submittedName>
</protein>
<dbReference type="GO" id="GO:0046872">
    <property type="term" value="F:metal ion binding"/>
    <property type="evidence" value="ECO:0007669"/>
    <property type="project" value="UniProtKB-KW"/>
</dbReference>
<evidence type="ECO:0000256" key="6">
    <source>
        <dbReference type="RuleBase" id="RU004466"/>
    </source>
</evidence>
<dbReference type="PROSITE" id="PS00723">
    <property type="entry name" value="POLYPRENYL_SYNTHASE_1"/>
    <property type="match status" value="1"/>
</dbReference>
<dbReference type="CDD" id="cd00685">
    <property type="entry name" value="Trans_IPPS_HT"/>
    <property type="match status" value="1"/>
</dbReference>
<evidence type="ECO:0000256" key="1">
    <source>
        <dbReference type="ARBA" id="ARBA00001946"/>
    </source>
</evidence>
<accession>A0A3R5XXT6</accession>
<evidence type="ECO:0000256" key="3">
    <source>
        <dbReference type="ARBA" id="ARBA00022679"/>
    </source>
</evidence>
<dbReference type="KEGG" id="gtl:EP073_08055"/>
<dbReference type="SUPFAM" id="SSF48576">
    <property type="entry name" value="Terpenoid synthases"/>
    <property type="match status" value="1"/>
</dbReference>